<keyword evidence="1" id="KW-0812">Transmembrane</keyword>
<dbReference type="EMBL" id="JAGGKV010000001">
    <property type="protein sequence ID" value="MBP1960928.1"/>
    <property type="molecule type" value="Genomic_DNA"/>
</dbReference>
<dbReference type="RefSeq" id="WP_167056592.1">
    <property type="nucleotide sequence ID" value="NZ_JAAOZR010000013.1"/>
</dbReference>
<keyword evidence="3" id="KW-1185">Reference proteome</keyword>
<feature type="transmembrane region" description="Helical" evidence="1">
    <location>
        <begin position="6"/>
        <end position="25"/>
    </location>
</feature>
<keyword evidence="1" id="KW-1133">Transmembrane helix</keyword>
<feature type="transmembrane region" description="Helical" evidence="1">
    <location>
        <begin position="123"/>
        <end position="139"/>
    </location>
</feature>
<sequence length="211" mass="24242">MNVANSFLVSLFVWLAILINGLVVFRFKPLTFWKEILMVSVFCSSISTLIQYFDVVILMTFAPPALAISCFAFLTGIRWVYMMIMITVGVTVSGLLEFGTTYVFHHFDIELTLDMLEKDYSLASWYFVGIHFVIVLTLYQKRLGFTSLEIYRTPRLSDTSVIFTLLFLAANSMAGIFIVFKQTSILYLLLFVFIGFIVFVISNFIRELRLS</sequence>
<name>A0ABS4HQP0_9BACL</name>
<gene>
    <name evidence="2" type="ORF">J2Z65_000122</name>
</gene>
<feature type="transmembrane region" description="Helical" evidence="1">
    <location>
        <begin position="81"/>
        <end position="103"/>
    </location>
</feature>
<feature type="transmembrane region" description="Helical" evidence="1">
    <location>
        <begin position="56"/>
        <end position="74"/>
    </location>
</feature>
<dbReference type="Proteomes" id="UP001519344">
    <property type="component" value="Unassembled WGS sequence"/>
</dbReference>
<accession>A0ABS4HQP0</accession>
<comment type="caution">
    <text evidence="2">The sequence shown here is derived from an EMBL/GenBank/DDBJ whole genome shotgun (WGS) entry which is preliminary data.</text>
</comment>
<evidence type="ECO:0000256" key="1">
    <source>
        <dbReference type="SAM" id="Phobius"/>
    </source>
</evidence>
<proteinExistence type="predicted"/>
<protein>
    <submittedName>
        <fullName evidence="2">Uncharacterized protein</fullName>
    </submittedName>
</protein>
<evidence type="ECO:0000313" key="2">
    <source>
        <dbReference type="EMBL" id="MBP1960928.1"/>
    </source>
</evidence>
<organism evidence="2 3">
    <name type="scientific">Paenibacillus aceris</name>
    <dbReference type="NCBI Taxonomy" id="869555"/>
    <lineage>
        <taxon>Bacteria</taxon>
        <taxon>Bacillati</taxon>
        <taxon>Bacillota</taxon>
        <taxon>Bacilli</taxon>
        <taxon>Bacillales</taxon>
        <taxon>Paenibacillaceae</taxon>
        <taxon>Paenibacillus</taxon>
    </lineage>
</organism>
<feature type="transmembrane region" description="Helical" evidence="1">
    <location>
        <begin position="160"/>
        <end position="179"/>
    </location>
</feature>
<reference evidence="2 3" key="1">
    <citation type="submission" date="2021-03" db="EMBL/GenBank/DDBJ databases">
        <title>Genomic Encyclopedia of Type Strains, Phase IV (KMG-IV): sequencing the most valuable type-strain genomes for metagenomic binning, comparative biology and taxonomic classification.</title>
        <authorList>
            <person name="Goeker M."/>
        </authorList>
    </citation>
    <scope>NUCLEOTIDE SEQUENCE [LARGE SCALE GENOMIC DNA]</scope>
    <source>
        <strain evidence="2 3">DSM 24950</strain>
    </source>
</reference>
<evidence type="ECO:0000313" key="3">
    <source>
        <dbReference type="Proteomes" id="UP001519344"/>
    </source>
</evidence>
<keyword evidence="1" id="KW-0472">Membrane</keyword>
<feature type="transmembrane region" description="Helical" evidence="1">
    <location>
        <begin position="185"/>
        <end position="205"/>
    </location>
</feature>